<dbReference type="RefSeq" id="WP_105350528.1">
    <property type="nucleotide sequence ID" value="NZ_PUIB01000001.1"/>
</dbReference>
<evidence type="ECO:0000313" key="3">
    <source>
        <dbReference type="Proteomes" id="UP000239388"/>
    </source>
</evidence>
<comment type="caution">
    <text evidence="2">The sequence shown here is derived from an EMBL/GenBank/DDBJ whole genome shotgun (WGS) entry which is preliminary data.</text>
</comment>
<evidence type="ECO:0000256" key="1">
    <source>
        <dbReference type="HAMAP-Rule" id="MF_00122"/>
    </source>
</evidence>
<dbReference type="NCBIfam" id="TIGR00135">
    <property type="entry name" value="gatC"/>
    <property type="match status" value="1"/>
</dbReference>
<keyword evidence="1" id="KW-0648">Protein biosynthesis</keyword>
<dbReference type="EC" id="6.3.5.-" evidence="1"/>
<dbReference type="GO" id="GO:0005524">
    <property type="term" value="F:ATP binding"/>
    <property type="evidence" value="ECO:0007669"/>
    <property type="project" value="UniProtKB-KW"/>
</dbReference>
<dbReference type="HAMAP" id="MF_00122">
    <property type="entry name" value="GatC"/>
    <property type="match status" value="1"/>
</dbReference>
<dbReference type="GO" id="GO:0016740">
    <property type="term" value="F:transferase activity"/>
    <property type="evidence" value="ECO:0007669"/>
    <property type="project" value="UniProtKB-KW"/>
</dbReference>
<dbReference type="GO" id="GO:0050566">
    <property type="term" value="F:asparaginyl-tRNA synthase (glutamine-hydrolyzing) activity"/>
    <property type="evidence" value="ECO:0007669"/>
    <property type="project" value="RHEA"/>
</dbReference>
<dbReference type="OrthoDB" id="9813938at2"/>
<accession>A0A2S8GG33</accession>
<dbReference type="InterPro" id="IPR003837">
    <property type="entry name" value="GatC"/>
</dbReference>
<dbReference type="PANTHER" id="PTHR15004:SF0">
    <property type="entry name" value="GLUTAMYL-TRNA(GLN) AMIDOTRANSFERASE SUBUNIT C, MITOCHONDRIAL"/>
    <property type="match status" value="1"/>
</dbReference>
<comment type="function">
    <text evidence="1">Allows the formation of correctly charged Asn-tRNA(Asn) or Gln-tRNA(Gln) through the transamidation of misacylated Asp-tRNA(Asn) or Glu-tRNA(Gln) in organisms which lack either or both of asparaginyl-tRNA or glutaminyl-tRNA synthetases. The reaction takes place in the presence of glutamine and ATP through an activated phospho-Asp-tRNA(Asn) or phospho-Glu-tRNA(Gln).</text>
</comment>
<dbReference type="InterPro" id="IPR036113">
    <property type="entry name" value="Asp/Glu-ADT_sf_sub_c"/>
</dbReference>
<gene>
    <name evidence="1" type="primary">gatC</name>
    <name evidence="2" type="ORF">C5Y98_00495</name>
</gene>
<comment type="catalytic activity">
    <reaction evidence="1">
        <text>L-aspartyl-tRNA(Asn) + L-glutamine + ATP + H2O = L-asparaginyl-tRNA(Asn) + L-glutamate + ADP + phosphate + 2 H(+)</text>
        <dbReference type="Rhea" id="RHEA:14513"/>
        <dbReference type="Rhea" id="RHEA-COMP:9674"/>
        <dbReference type="Rhea" id="RHEA-COMP:9677"/>
        <dbReference type="ChEBI" id="CHEBI:15377"/>
        <dbReference type="ChEBI" id="CHEBI:15378"/>
        <dbReference type="ChEBI" id="CHEBI:29985"/>
        <dbReference type="ChEBI" id="CHEBI:30616"/>
        <dbReference type="ChEBI" id="CHEBI:43474"/>
        <dbReference type="ChEBI" id="CHEBI:58359"/>
        <dbReference type="ChEBI" id="CHEBI:78515"/>
        <dbReference type="ChEBI" id="CHEBI:78516"/>
        <dbReference type="ChEBI" id="CHEBI:456216"/>
    </reaction>
</comment>
<keyword evidence="1" id="KW-0067">ATP-binding</keyword>
<protein>
    <recommendedName>
        <fullName evidence="1">Aspartyl/glutamyl-tRNA(Asn/Gln) amidotransferase subunit C</fullName>
        <shortName evidence="1">Asp/Glu-ADT subunit C</shortName>
        <ecNumber evidence="1">6.3.5.-</ecNumber>
    </recommendedName>
</protein>
<dbReference type="GO" id="GO:0070681">
    <property type="term" value="P:glutaminyl-tRNAGln biosynthesis via transamidation"/>
    <property type="evidence" value="ECO:0007669"/>
    <property type="project" value="TreeGrafter"/>
</dbReference>
<comment type="catalytic activity">
    <reaction evidence="1">
        <text>L-glutamyl-tRNA(Gln) + L-glutamine + ATP + H2O = L-glutaminyl-tRNA(Gln) + L-glutamate + ADP + phosphate + H(+)</text>
        <dbReference type="Rhea" id="RHEA:17521"/>
        <dbReference type="Rhea" id="RHEA-COMP:9681"/>
        <dbReference type="Rhea" id="RHEA-COMP:9684"/>
        <dbReference type="ChEBI" id="CHEBI:15377"/>
        <dbReference type="ChEBI" id="CHEBI:15378"/>
        <dbReference type="ChEBI" id="CHEBI:29985"/>
        <dbReference type="ChEBI" id="CHEBI:30616"/>
        <dbReference type="ChEBI" id="CHEBI:43474"/>
        <dbReference type="ChEBI" id="CHEBI:58359"/>
        <dbReference type="ChEBI" id="CHEBI:78520"/>
        <dbReference type="ChEBI" id="CHEBI:78521"/>
        <dbReference type="ChEBI" id="CHEBI:456216"/>
    </reaction>
</comment>
<dbReference type="Proteomes" id="UP000239388">
    <property type="component" value="Unassembled WGS sequence"/>
</dbReference>
<dbReference type="GO" id="GO:0050567">
    <property type="term" value="F:glutaminyl-tRNA synthase (glutamine-hydrolyzing) activity"/>
    <property type="evidence" value="ECO:0007669"/>
    <property type="project" value="UniProtKB-UniRule"/>
</dbReference>
<comment type="subunit">
    <text evidence="1">Heterotrimer of A, B and C subunits.</text>
</comment>
<dbReference type="AlphaFoldDB" id="A0A2S8GG33"/>
<dbReference type="EMBL" id="PUIB01000001">
    <property type="protein sequence ID" value="PQO43426.1"/>
    <property type="molecule type" value="Genomic_DNA"/>
</dbReference>
<dbReference type="SUPFAM" id="SSF141000">
    <property type="entry name" value="Glu-tRNAGln amidotransferase C subunit"/>
    <property type="match status" value="1"/>
</dbReference>
<dbReference type="Pfam" id="PF02686">
    <property type="entry name" value="GatC"/>
    <property type="match status" value="1"/>
</dbReference>
<dbReference type="Gene3D" id="1.10.20.60">
    <property type="entry name" value="Glu-tRNAGln amidotransferase C subunit, N-terminal domain"/>
    <property type="match status" value="1"/>
</dbReference>
<evidence type="ECO:0000313" key="2">
    <source>
        <dbReference type="EMBL" id="PQO43426.1"/>
    </source>
</evidence>
<keyword evidence="2" id="KW-0808">Transferase</keyword>
<keyword evidence="1" id="KW-0436">Ligase</keyword>
<proteinExistence type="inferred from homology"/>
<dbReference type="PANTHER" id="PTHR15004">
    <property type="entry name" value="GLUTAMYL-TRNA(GLN) AMIDOTRANSFERASE SUBUNIT C, MITOCHONDRIAL"/>
    <property type="match status" value="1"/>
</dbReference>
<comment type="similarity">
    <text evidence="1">Belongs to the GatC family.</text>
</comment>
<sequence length="96" mass="10640">MSLSQDDVEKVSLLARLLLTEEELTTMTGQMRDIVGYVEQLNELDTTDVEPMAHAVEQFNVFAADEVAPSLSRDEALANAPKRDDECFRVPAVLGE</sequence>
<keyword evidence="1" id="KW-0547">Nucleotide-binding</keyword>
<dbReference type="GO" id="GO:0006412">
    <property type="term" value="P:translation"/>
    <property type="evidence" value="ECO:0007669"/>
    <property type="project" value="UniProtKB-UniRule"/>
</dbReference>
<dbReference type="GO" id="GO:0006450">
    <property type="term" value="P:regulation of translational fidelity"/>
    <property type="evidence" value="ECO:0007669"/>
    <property type="project" value="InterPro"/>
</dbReference>
<reference evidence="2 3" key="1">
    <citation type="submission" date="2018-02" db="EMBL/GenBank/DDBJ databases">
        <title>Comparative genomes isolates from brazilian mangrove.</title>
        <authorList>
            <person name="Araujo J.E."/>
            <person name="Taketani R.G."/>
            <person name="Silva M.C.P."/>
            <person name="Loureco M.V."/>
            <person name="Andreote F.D."/>
        </authorList>
    </citation>
    <scope>NUCLEOTIDE SEQUENCE [LARGE SCALE GENOMIC DNA]</scope>
    <source>
        <strain evidence="2 3">NAP PRIS-MGV</strain>
    </source>
</reference>
<organism evidence="2 3">
    <name type="scientific">Blastopirellula marina</name>
    <dbReference type="NCBI Taxonomy" id="124"/>
    <lineage>
        <taxon>Bacteria</taxon>
        <taxon>Pseudomonadati</taxon>
        <taxon>Planctomycetota</taxon>
        <taxon>Planctomycetia</taxon>
        <taxon>Pirellulales</taxon>
        <taxon>Pirellulaceae</taxon>
        <taxon>Blastopirellula</taxon>
    </lineage>
</organism>
<name>A0A2S8GG33_9BACT</name>